<evidence type="ECO:0000313" key="2">
    <source>
        <dbReference type="Proteomes" id="UP001157502"/>
    </source>
</evidence>
<gene>
    <name evidence="1" type="ORF">DPEC_G00300020</name>
</gene>
<organism evidence="1 2">
    <name type="scientific">Dallia pectoralis</name>
    <name type="common">Alaska blackfish</name>
    <dbReference type="NCBI Taxonomy" id="75939"/>
    <lineage>
        <taxon>Eukaryota</taxon>
        <taxon>Metazoa</taxon>
        <taxon>Chordata</taxon>
        <taxon>Craniata</taxon>
        <taxon>Vertebrata</taxon>
        <taxon>Euteleostomi</taxon>
        <taxon>Actinopterygii</taxon>
        <taxon>Neopterygii</taxon>
        <taxon>Teleostei</taxon>
        <taxon>Protacanthopterygii</taxon>
        <taxon>Esociformes</taxon>
        <taxon>Umbridae</taxon>
        <taxon>Dallia</taxon>
    </lineage>
</organism>
<proteinExistence type="predicted"/>
<dbReference type="EMBL" id="CM055755">
    <property type="protein sequence ID" value="KAJ7990411.1"/>
    <property type="molecule type" value="Genomic_DNA"/>
</dbReference>
<dbReference type="Proteomes" id="UP001157502">
    <property type="component" value="Chromosome 28"/>
</dbReference>
<protein>
    <submittedName>
        <fullName evidence="1">Uncharacterized protein</fullName>
    </submittedName>
</protein>
<reference evidence="1" key="1">
    <citation type="submission" date="2021-05" db="EMBL/GenBank/DDBJ databases">
        <authorList>
            <person name="Pan Q."/>
            <person name="Jouanno E."/>
            <person name="Zahm M."/>
            <person name="Klopp C."/>
            <person name="Cabau C."/>
            <person name="Louis A."/>
            <person name="Berthelot C."/>
            <person name="Parey E."/>
            <person name="Roest Crollius H."/>
            <person name="Montfort J."/>
            <person name="Robinson-Rechavi M."/>
            <person name="Bouchez O."/>
            <person name="Lampietro C."/>
            <person name="Lopez Roques C."/>
            <person name="Donnadieu C."/>
            <person name="Postlethwait J."/>
            <person name="Bobe J."/>
            <person name="Dillon D."/>
            <person name="Chandos A."/>
            <person name="von Hippel F."/>
            <person name="Guiguen Y."/>
        </authorList>
    </citation>
    <scope>NUCLEOTIDE SEQUENCE</scope>
    <source>
        <strain evidence="1">YG-Jan2019</strain>
    </source>
</reference>
<name>A0ACC2FGA1_DALPE</name>
<keyword evidence="2" id="KW-1185">Reference proteome</keyword>
<sequence length="518" mass="56744">MQDCLLISRDTRVYLSGNCNCGPGMSRSLSVSETVPLLIPDPETQAWRPMSKQELRLAAGGRGWRSVRLVLVVVFWLCWLGMLAAAVTIIVRSPRPAAPPLLWWQGALFYRIQPSVFMDAQTQVPAGVDAVCERLPYLKSLGVGAVILEELFRRDASPTNLTSIDRRVGILPQVHKLFVESHKEGIKLVLSLCNLDLFGHQHSVGNNSNGTSELFGSIQNALQFWLDQGVSGFEICDTDAAYSTKILTEWRALFKVFSTPDDERIIMVKQTGESLSPLNTFGPSTNQSLVEMVTRSLLPHARHPLSSQEVAVAMERHLSTPPGHIWPSWTVGGEATPVLHRILLVLMMTLPGSPVVKYGEETVPSSNVSAQIWEGEPVTTPGQGNSIGEPKINPSASALFRSLSHSRLREESLLYGTFTFLPFNTTSSNPANGTLGPESDSVLAFLRSWGCVHFLVLLNLGPETRVLDPAWAPWLPTEGVFVASTGLDRLGATSLETLRLQPEEAVVIKLFESGSYSP</sequence>
<evidence type="ECO:0000313" key="1">
    <source>
        <dbReference type="EMBL" id="KAJ7990411.1"/>
    </source>
</evidence>
<comment type="caution">
    <text evidence="1">The sequence shown here is derived from an EMBL/GenBank/DDBJ whole genome shotgun (WGS) entry which is preliminary data.</text>
</comment>
<accession>A0ACC2FGA1</accession>